<accession>A0A0K1QJ26</accession>
<sequence length="270" mass="30666">MSKGIEFTGVNLTPKAEKTGATVVLKVFWKTTAFWSDSDIAEYHEQAPNIIERLMVEQYWNREGAVSNNKFTCEDFALRVLCEFASKRGLPVVLKTGVRTYKNMEVYNPEQHDKYSSTMYGFSEMVMLTYGAPDMQRVDENTVAVAEVGVLKPGDILALIRDIPMKTRAHHIQMAFKVAATRVDIRQGNTGGWSTQPWTAVRNVMGKNMADPQNEGYAGMPIESGYFEKVVVGWDYHNLSANSFKNDYLKNFDLFRWNFFEFNGMCGKPA</sequence>
<dbReference type="EMBL" id="CP010945">
    <property type="protein sequence ID" value="AKV05667.1"/>
    <property type="molecule type" value="Genomic_DNA"/>
</dbReference>
<name>A0A0K1QJ26_PSEFL</name>
<evidence type="ECO:0000313" key="2">
    <source>
        <dbReference type="Proteomes" id="UP000017175"/>
    </source>
</evidence>
<gene>
    <name evidence="1" type="ORF">B723_04365</name>
</gene>
<dbReference type="AlphaFoldDB" id="A0A0K1QJ26"/>
<dbReference type="Proteomes" id="UP000017175">
    <property type="component" value="Chromosome"/>
</dbReference>
<protein>
    <submittedName>
        <fullName evidence="1">Uncharacterized protein</fullName>
    </submittedName>
</protein>
<proteinExistence type="predicted"/>
<organism evidence="1 2">
    <name type="scientific">Pseudomonas fluorescens NCIMB 11764</name>
    <dbReference type="NCBI Taxonomy" id="1221522"/>
    <lineage>
        <taxon>Bacteria</taxon>
        <taxon>Pseudomonadati</taxon>
        <taxon>Pseudomonadota</taxon>
        <taxon>Gammaproteobacteria</taxon>
        <taxon>Pseudomonadales</taxon>
        <taxon>Pseudomonadaceae</taxon>
        <taxon>Pseudomonas</taxon>
    </lineage>
</organism>
<reference evidence="1 2" key="1">
    <citation type="journal article" date="2012" name="J. Bacteriol.">
        <title>Draft genome sequence of the cyanide-utilizing bacterium Pseudomonas fluorescens strain NCIMB 11764.</title>
        <authorList>
            <person name="Vilo C.A."/>
            <person name="Benedik M.J."/>
            <person name="Kunz D.A."/>
            <person name="Dong Q."/>
        </authorList>
    </citation>
    <scope>NUCLEOTIDE SEQUENCE [LARGE SCALE GENOMIC DNA]</scope>
    <source>
        <strain evidence="1 2">NCIMB 11764</strain>
    </source>
</reference>
<dbReference type="eggNOG" id="ENOG5033TSF">
    <property type="taxonomic scope" value="Bacteria"/>
</dbReference>
<evidence type="ECO:0000313" key="1">
    <source>
        <dbReference type="EMBL" id="AKV05667.1"/>
    </source>
</evidence>